<gene>
    <name evidence="1" type="ORF">LNINA_LOCUS2463</name>
</gene>
<dbReference type="Proteomes" id="UP001497472">
    <property type="component" value="Unassembled WGS sequence"/>
</dbReference>
<reference evidence="1 2" key="1">
    <citation type="submission" date="2023-11" db="EMBL/GenBank/DDBJ databases">
        <authorList>
            <person name="Okamura Y."/>
        </authorList>
    </citation>
    <scope>NUCLEOTIDE SEQUENCE [LARGE SCALE GENOMIC DNA]</scope>
</reference>
<sequence length="180" mass="20805">MFKNVQEQVNHAKSTDDNLKIILLPLFWRDRAVEWFSDFEMYLGLELGETELANIVVQYLNDADLALVTDITLNPPSEHYTAIKERLTFIWGCHDERTEKVVEEFCKQPLDSRLSLIKLFNMGSEFSDFFGLLQSISSFVINCDANKVTEVKKNSIPLCYYHQRFGSEARSCLKPCGYTD</sequence>
<protein>
    <submittedName>
        <fullName evidence="1">Uncharacterized protein</fullName>
    </submittedName>
</protein>
<name>A0AAV1IZB2_9NEOP</name>
<evidence type="ECO:0000313" key="2">
    <source>
        <dbReference type="Proteomes" id="UP001497472"/>
    </source>
</evidence>
<organism evidence="1 2">
    <name type="scientific">Leptosia nina</name>
    <dbReference type="NCBI Taxonomy" id="320188"/>
    <lineage>
        <taxon>Eukaryota</taxon>
        <taxon>Metazoa</taxon>
        <taxon>Ecdysozoa</taxon>
        <taxon>Arthropoda</taxon>
        <taxon>Hexapoda</taxon>
        <taxon>Insecta</taxon>
        <taxon>Pterygota</taxon>
        <taxon>Neoptera</taxon>
        <taxon>Endopterygota</taxon>
        <taxon>Lepidoptera</taxon>
        <taxon>Glossata</taxon>
        <taxon>Ditrysia</taxon>
        <taxon>Papilionoidea</taxon>
        <taxon>Pieridae</taxon>
        <taxon>Pierinae</taxon>
        <taxon>Leptosia</taxon>
    </lineage>
</organism>
<keyword evidence="2" id="KW-1185">Reference proteome</keyword>
<proteinExistence type="predicted"/>
<dbReference type="EMBL" id="CAVLEF010000003">
    <property type="protein sequence ID" value="CAK1542580.1"/>
    <property type="molecule type" value="Genomic_DNA"/>
</dbReference>
<comment type="caution">
    <text evidence="1">The sequence shown here is derived from an EMBL/GenBank/DDBJ whole genome shotgun (WGS) entry which is preliminary data.</text>
</comment>
<dbReference type="AlphaFoldDB" id="A0AAV1IZB2"/>
<evidence type="ECO:0000313" key="1">
    <source>
        <dbReference type="EMBL" id="CAK1542580.1"/>
    </source>
</evidence>
<accession>A0AAV1IZB2</accession>